<dbReference type="Proteomes" id="UP000305233">
    <property type="component" value="Unassembled WGS sequence"/>
</dbReference>
<proteinExistence type="predicted"/>
<dbReference type="OrthoDB" id="3173068at2"/>
<evidence type="ECO:0000313" key="1">
    <source>
        <dbReference type="EMBL" id="THJ65653.1"/>
    </source>
</evidence>
<organism evidence="1 2">
    <name type="scientific">Arthrobacter echini</name>
    <dbReference type="NCBI Taxonomy" id="1529066"/>
    <lineage>
        <taxon>Bacteria</taxon>
        <taxon>Bacillati</taxon>
        <taxon>Actinomycetota</taxon>
        <taxon>Actinomycetes</taxon>
        <taxon>Micrococcales</taxon>
        <taxon>Micrococcaceae</taxon>
        <taxon>Arthrobacter</taxon>
    </lineage>
</organism>
<dbReference type="Gene3D" id="3.40.50.300">
    <property type="entry name" value="P-loop containing nucleotide triphosphate hydrolases"/>
    <property type="match status" value="1"/>
</dbReference>
<dbReference type="PIRSF" id="PIRSF009320">
    <property type="entry name" value="Nuc_binding_HP_1000"/>
    <property type="match status" value="1"/>
</dbReference>
<evidence type="ECO:0000313" key="2">
    <source>
        <dbReference type="Proteomes" id="UP000305233"/>
    </source>
</evidence>
<dbReference type="PANTHER" id="PTHR13696:SF99">
    <property type="entry name" value="COBYRINIC ACID AC-DIAMIDE SYNTHASE"/>
    <property type="match status" value="1"/>
</dbReference>
<dbReference type="RefSeq" id="WP_136455117.1">
    <property type="nucleotide sequence ID" value="NZ_SSWH01000010.1"/>
</dbReference>
<dbReference type="AlphaFoldDB" id="A0A4S5E2S6"/>
<dbReference type="EMBL" id="SSWH01000010">
    <property type="protein sequence ID" value="THJ65653.1"/>
    <property type="molecule type" value="Genomic_DNA"/>
</dbReference>
<name>A0A4S5E2S6_9MICC</name>
<dbReference type="Pfam" id="PF01656">
    <property type="entry name" value="CbiA"/>
    <property type="match status" value="1"/>
</dbReference>
<dbReference type="InterPro" id="IPR050678">
    <property type="entry name" value="DNA_Partitioning_ATPase"/>
</dbReference>
<protein>
    <submittedName>
        <fullName evidence="1">ParA family protein</fullName>
    </submittedName>
</protein>
<dbReference type="InterPro" id="IPR002586">
    <property type="entry name" value="CobQ/CobB/MinD/ParA_Nub-bd_dom"/>
</dbReference>
<accession>A0A4S5E2S6</accession>
<dbReference type="CDD" id="cd02042">
    <property type="entry name" value="ParAB_family"/>
    <property type="match status" value="1"/>
</dbReference>
<dbReference type="PANTHER" id="PTHR13696">
    <property type="entry name" value="P-LOOP CONTAINING NUCLEOSIDE TRIPHOSPHATE HYDROLASE"/>
    <property type="match status" value="1"/>
</dbReference>
<gene>
    <name evidence="1" type="ORF">E8P82_11835</name>
</gene>
<dbReference type="InterPro" id="IPR027417">
    <property type="entry name" value="P-loop_NTPase"/>
</dbReference>
<comment type="caution">
    <text evidence="1">The sequence shown here is derived from an EMBL/GenBank/DDBJ whole genome shotgun (WGS) entry which is preliminary data.</text>
</comment>
<sequence>MRVVSVINQKGGAGKSTTVMNLASVVAEHSRVLVVDVDPQLSVTSWATTAEELPDDRRLPFDVVAETNVQVLAQLRGADYDTIFVDTPGNLENMAVLKAVVANSDFVILPTEPTALAMLPLVNTFKSIVEPGGVDYRIVITKVDSRSLVDATDAQDELRDAGLKVCKSYVRSYKVHERAPLTGQVVTTYDKTRAAEKAGADYKDVARELLSIWANQETR</sequence>
<reference evidence="1 2" key="1">
    <citation type="submission" date="2019-04" db="EMBL/GenBank/DDBJ databases">
        <authorList>
            <person name="Liu Q."/>
            <person name="Xin Y.-H."/>
        </authorList>
    </citation>
    <scope>NUCLEOTIDE SEQUENCE [LARGE SCALE GENOMIC DNA]</scope>
    <source>
        <strain evidence="1 2">AM23</strain>
    </source>
</reference>
<keyword evidence="2" id="KW-1185">Reference proteome</keyword>
<dbReference type="SUPFAM" id="SSF52540">
    <property type="entry name" value="P-loop containing nucleoside triphosphate hydrolases"/>
    <property type="match status" value="1"/>
</dbReference>